<dbReference type="InterPro" id="IPR023393">
    <property type="entry name" value="START-like_dom_sf"/>
</dbReference>
<evidence type="ECO:0008006" key="3">
    <source>
        <dbReference type="Google" id="ProtNLM"/>
    </source>
</evidence>
<organism evidence="1 2">
    <name type="scientific">Phanerochaete carnosa (strain HHB-10118-sp)</name>
    <name type="common">White-rot fungus</name>
    <name type="synonym">Peniophora carnosa</name>
    <dbReference type="NCBI Taxonomy" id="650164"/>
    <lineage>
        <taxon>Eukaryota</taxon>
        <taxon>Fungi</taxon>
        <taxon>Dikarya</taxon>
        <taxon>Basidiomycota</taxon>
        <taxon>Agaricomycotina</taxon>
        <taxon>Agaricomycetes</taxon>
        <taxon>Polyporales</taxon>
        <taxon>Phanerochaetaceae</taxon>
        <taxon>Phanerochaete</taxon>
    </lineage>
</organism>
<dbReference type="KEGG" id="pco:PHACADRAFT_170567"/>
<proteinExistence type="predicted"/>
<dbReference type="SUPFAM" id="SSF55961">
    <property type="entry name" value="Bet v1-like"/>
    <property type="match status" value="1"/>
</dbReference>
<dbReference type="OrthoDB" id="2320332at2759"/>
<name>K5WLC7_PHACS</name>
<dbReference type="InParanoid" id="K5WLC7"/>
<dbReference type="STRING" id="650164.K5WLC7"/>
<dbReference type="EMBL" id="JH930469">
    <property type="protein sequence ID" value="EKM59984.1"/>
    <property type="molecule type" value="Genomic_DNA"/>
</dbReference>
<protein>
    <recommendedName>
        <fullName evidence="3">DUF1857-domain-containing protein</fullName>
    </recommendedName>
</protein>
<accession>K5WLC7</accession>
<evidence type="ECO:0000313" key="2">
    <source>
        <dbReference type="Proteomes" id="UP000008370"/>
    </source>
</evidence>
<gene>
    <name evidence="1" type="ORF">PHACADRAFT_170567</name>
</gene>
<dbReference type="GeneID" id="18909516"/>
<dbReference type="Proteomes" id="UP000008370">
    <property type="component" value="Unassembled WGS sequence"/>
</dbReference>
<reference evidence="1 2" key="1">
    <citation type="journal article" date="2012" name="BMC Genomics">
        <title>Comparative genomics of the white-rot fungi, Phanerochaete carnosa and P. chrysosporium, to elucidate the genetic basis of the distinct wood types they colonize.</title>
        <authorList>
            <person name="Suzuki H."/>
            <person name="MacDonald J."/>
            <person name="Syed K."/>
            <person name="Salamov A."/>
            <person name="Hori C."/>
            <person name="Aerts A."/>
            <person name="Henrissat B."/>
            <person name="Wiebenga A."/>
            <person name="vanKuyk P.A."/>
            <person name="Barry K."/>
            <person name="Lindquist E."/>
            <person name="LaButti K."/>
            <person name="Lapidus A."/>
            <person name="Lucas S."/>
            <person name="Coutinho P."/>
            <person name="Gong Y."/>
            <person name="Samejima M."/>
            <person name="Mahadevan R."/>
            <person name="Abou-Zaid M."/>
            <person name="de Vries R.P."/>
            <person name="Igarashi K."/>
            <person name="Yadav J.S."/>
            <person name="Grigoriev I.V."/>
            <person name="Master E.R."/>
        </authorList>
    </citation>
    <scope>NUCLEOTIDE SEQUENCE [LARGE SCALE GENOMIC DNA]</scope>
    <source>
        <strain evidence="1 2">HHB-10118-sp</strain>
    </source>
</reference>
<dbReference type="InterPro" id="IPR015075">
    <property type="entry name" value="AtaL"/>
</dbReference>
<dbReference type="Pfam" id="PF08982">
    <property type="entry name" value="AtaL"/>
    <property type="match status" value="1"/>
</dbReference>
<dbReference type="HOGENOM" id="CLU_111642_1_0_1"/>
<keyword evidence="2" id="KW-1185">Reference proteome</keyword>
<sequence>MKIYLASTAPINPANVPSKLTRAQVWEGLKIKAHSPFRFVPIIEKCRVVEEHGTGLTCVVQFGPGTGPPGKTTEVVTFGGEVYVRILQTFTIGLRLMFGSHRQNPNGRCRDRHLEHCSDGDGETDLYLTYNHTWNFPEIHPGSPEEKEKREQMKWSINESMAVAVSINELRDLVQEGEVEV</sequence>
<dbReference type="AlphaFoldDB" id="K5WLC7"/>
<dbReference type="Gene3D" id="3.30.530.20">
    <property type="match status" value="1"/>
</dbReference>
<dbReference type="RefSeq" id="XP_007392532.1">
    <property type="nucleotide sequence ID" value="XM_007392470.1"/>
</dbReference>
<evidence type="ECO:0000313" key="1">
    <source>
        <dbReference type="EMBL" id="EKM59984.1"/>
    </source>
</evidence>